<feature type="transmembrane region" description="Helical" evidence="6">
    <location>
        <begin position="177"/>
        <end position="196"/>
    </location>
</feature>
<dbReference type="GO" id="GO:0022857">
    <property type="term" value="F:transmembrane transporter activity"/>
    <property type="evidence" value="ECO:0007669"/>
    <property type="project" value="InterPro"/>
</dbReference>
<dbReference type="InterPro" id="IPR011701">
    <property type="entry name" value="MFS"/>
</dbReference>
<evidence type="ECO:0000256" key="5">
    <source>
        <dbReference type="SAM" id="MobiDB-lite"/>
    </source>
</evidence>
<dbReference type="OrthoDB" id="3026777at2759"/>
<accession>A0A9P8RPJ4</accession>
<dbReference type="Gene3D" id="1.20.1250.20">
    <property type="entry name" value="MFS general substrate transporter like domains"/>
    <property type="match status" value="2"/>
</dbReference>
<dbReference type="InterPro" id="IPR020846">
    <property type="entry name" value="MFS_dom"/>
</dbReference>
<evidence type="ECO:0000256" key="1">
    <source>
        <dbReference type="ARBA" id="ARBA00004141"/>
    </source>
</evidence>
<dbReference type="GeneID" id="70132504"/>
<feature type="transmembrane region" description="Helical" evidence="6">
    <location>
        <begin position="391"/>
        <end position="409"/>
    </location>
</feature>
<dbReference type="PANTHER" id="PTHR23507:SF1">
    <property type="entry name" value="FI18259P1-RELATED"/>
    <property type="match status" value="1"/>
</dbReference>
<protein>
    <submittedName>
        <fullName evidence="8">Major facilitator superfamily transporter</fullName>
    </submittedName>
</protein>
<comment type="caution">
    <text evidence="8">The sequence shown here is derived from an EMBL/GenBank/DDBJ whole genome shotgun (WGS) entry which is preliminary data.</text>
</comment>
<dbReference type="AlphaFoldDB" id="A0A9P8RPJ4"/>
<keyword evidence="9" id="KW-1185">Reference proteome</keyword>
<feature type="transmembrane region" description="Helical" evidence="6">
    <location>
        <begin position="150"/>
        <end position="171"/>
    </location>
</feature>
<evidence type="ECO:0000313" key="9">
    <source>
        <dbReference type="Proteomes" id="UP000758603"/>
    </source>
</evidence>
<dbReference type="CDD" id="cd06174">
    <property type="entry name" value="MFS"/>
    <property type="match status" value="1"/>
</dbReference>
<dbReference type="SUPFAM" id="SSF103473">
    <property type="entry name" value="MFS general substrate transporter"/>
    <property type="match status" value="1"/>
</dbReference>
<sequence length="529" mass="57584">MDRISSSAHKIDETLPLLENGDGAPKASFRRPRHSRATSAVSITSINVPKARDPDTIVAIACAVIFVLSGSGGFFTIPMTRILEDRFCREYYDSISSSPGPIDEELCKVDVVQSRLAYLFALNSFVGALLGCFVAMPWGLVADRLGRRPVFVLGLIGMTLETIWQIAVGWFGDALPIRLYCLGPLAIIIGGGNAVLNGTMCSLMSDVLPEADRAIGFMRVHIASMLGNLCSPMISSVMMPRVGPWPLLWLSVVLGTLPAAGILFVPETLTTKAAATEDHGDLRPDLQFSARLSRSLVELRDSLSMLKNLSVILLLFGSITLTPVILCTLQFLSQYVSKRYHVKLAYTGYVQGAYGGAHILFILFIIPYASKLVLRSNSPKWIRMANEQQRDLAFLKGSFVAVVLGTFVMSVSPSLPVFVCGLFVLALGSGAGSYIPSTLAFYIDKEHRTRMFSLVGIVQVMGSLYAEPMLAGLFTLGMRIGGIWIGLPYLGVAVLCGVAFLLLRFVRLPRECDRGNSEYHRTASDEIVP</sequence>
<dbReference type="GO" id="GO:0016020">
    <property type="term" value="C:membrane"/>
    <property type="evidence" value="ECO:0007669"/>
    <property type="project" value="UniProtKB-SubCell"/>
</dbReference>
<keyword evidence="2 6" id="KW-0812">Transmembrane</keyword>
<name>A0A9P8RPJ4_9PEZI</name>
<feature type="region of interest" description="Disordered" evidence="5">
    <location>
        <begin position="15"/>
        <end position="35"/>
    </location>
</feature>
<organism evidence="8 9">
    <name type="scientific">Truncatella angustata</name>
    <dbReference type="NCBI Taxonomy" id="152316"/>
    <lineage>
        <taxon>Eukaryota</taxon>
        <taxon>Fungi</taxon>
        <taxon>Dikarya</taxon>
        <taxon>Ascomycota</taxon>
        <taxon>Pezizomycotina</taxon>
        <taxon>Sordariomycetes</taxon>
        <taxon>Xylariomycetidae</taxon>
        <taxon>Amphisphaeriales</taxon>
        <taxon>Sporocadaceae</taxon>
        <taxon>Truncatella</taxon>
    </lineage>
</organism>
<feature type="transmembrane region" description="Helical" evidence="6">
    <location>
        <begin position="415"/>
        <end position="442"/>
    </location>
</feature>
<reference evidence="8" key="1">
    <citation type="journal article" date="2021" name="Nat. Commun.">
        <title>Genetic determinants of endophytism in the Arabidopsis root mycobiome.</title>
        <authorList>
            <person name="Mesny F."/>
            <person name="Miyauchi S."/>
            <person name="Thiergart T."/>
            <person name="Pickel B."/>
            <person name="Atanasova L."/>
            <person name="Karlsson M."/>
            <person name="Huettel B."/>
            <person name="Barry K.W."/>
            <person name="Haridas S."/>
            <person name="Chen C."/>
            <person name="Bauer D."/>
            <person name="Andreopoulos W."/>
            <person name="Pangilinan J."/>
            <person name="LaButti K."/>
            <person name="Riley R."/>
            <person name="Lipzen A."/>
            <person name="Clum A."/>
            <person name="Drula E."/>
            <person name="Henrissat B."/>
            <person name="Kohler A."/>
            <person name="Grigoriev I.V."/>
            <person name="Martin F.M."/>
            <person name="Hacquard S."/>
        </authorList>
    </citation>
    <scope>NUCLEOTIDE SEQUENCE</scope>
    <source>
        <strain evidence="8">MPI-SDFR-AT-0073</strain>
    </source>
</reference>
<dbReference type="RefSeq" id="XP_045953824.1">
    <property type="nucleotide sequence ID" value="XM_046103612.1"/>
</dbReference>
<feature type="transmembrane region" description="Helical" evidence="6">
    <location>
        <begin position="116"/>
        <end position="138"/>
    </location>
</feature>
<feature type="transmembrane region" description="Helical" evidence="6">
    <location>
        <begin position="454"/>
        <end position="477"/>
    </location>
</feature>
<dbReference type="InterPro" id="IPR036259">
    <property type="entry name" value="MFS_trans_sf"/>
</dbReference>
<dbReference type="EMBL" id="JAGPXC010000008">
    <property type="protein sequence ID" value="KAH6647312.1"/>
    <property type="molecule type" value="Genomic_DNA"/>
</dbReference>
<dbReference type="PANTHER" id="PTHR23507">
    <property type="entry name" value="ZGC:174356"/>
    <property type="match status" value="1"/>
</dbReference>
<evidence type="ECO:0000259" key="7">
    <source>
        <dbReference type="PROSITE" id="PS50850"/>
    </source>
</evidence>
<evidence type="ECO:0000256" key="2">
    <source>
        <dbReference type="ARBA" id="ARBA00022692"/>
    </source>
</evidence>
<feature type="transmembrane region" description="Helical" evidence="6">
    <location>
        <begin position="57"/>
        <end position="77"/>
    </location>
</feature>
<gene>
    <name evidence="8" type="ORF">BKA67DRAFT_577111</name>
</gene>
<keyword evidence="3 6" id="KW-1133">Transmembrane helix</keyword>
<proteinExistence type="predicted"/>
<evidence type="ECO:0000256" key="4">
    <source>
        <dbReference type="ARBA" id="ARBA00023136"/>
    </source>
</evidence>
<dbReference type="Pfam" id="PF07690">
    <property type="entry name" value="MFS_1"/>
    <property type="match status" value="1"/>
</dbReference>
<feature type="domain" description="Major facilitator superfamily (MFS) profile" evidence="7">
    <location>
        <begin position="65"/>
        <end position="511"/>
    </location>
</feature>
<evidence type="ECO:0000256" key="6">
    <source>
        <dbReference type="SAM" id="Phobius"/>
    </source>
</evidence>
<keyword evidence="4 6" id="KW-0472">Membrane</keyword>
<feature type="transmembrane region" description="Helical" evidence="6">
    <location>
        <begin position="483"/>
        <end position="506"/>
    </location>
</feature>
<feature type="transmembrane region" description="Helical" evidence="6">
    <location>
        <begin position="352"/>
        <end position="370"/>
    </location>
</feature>
<feature type="transmembrane region" description="Helical" evidence="6">
    <location>
        <begin position="309"/>
        <end position="332"/>
    </location>
</feature>
<comment type="subcellular location">
    <subcellularLocation>
        <location evidence="1">Membrane</location>
        <topology evidence="1">Multi-pass membrane protein</topology>
    </subcellularLocation>
</comment>
<evidence type="ECO:0000256" key="3">
    <source>
        <dbReference type="ARBA" id="ARBA00022989"/>
    </source>
</evidence>
<feature type="transmembrane region" description="Helical" evidence="6">
    <location>
        <begin position="247"/>
        <end position="265"/>
    </location>
</feature>
<dbReference type="PROSITE" id="PS50850">
    <property type="entry name" value="MFS"/>
    <property type="match status" value="1"/>
</dbReference>
<dbReference type="Proteomes" id="UP000758603">
    <property type="component" value="Unassembled WGS sequence"/>
</dbReference>
<evidence type="ECO:0000313" key="8">
    <source>
        <dbReference type="EMBL" id="KAH6647312.1"/>
    </source>
</evidence>